<dbReference type="OrthoDB" id="9762009at2"/>
<dbReference type="EMBL" id="PISP01000006">
    <property type="protein sequence ID" value="PKD42471.1"/>
    <property type="molecule type" value="Genomic_DNA"/>
</dbReference>
<feature type="transmembrane region" description="Helical" evidence="2">
    <location>
        <begin position="12"/>
        <end position="31"/>
    </location>
</feature>
<organism evidence="3 4">
    <name type="scientific">Rhodohalobacter barkolensis</name>
    <dbReference type="NCBI Taxonomy" id="2053187"/>
    <lineage>
        <taxon>Bacteria</taxon>
        <taxon>Pseudomonadati</taxon>
        <taxon>Balneolota</taxon>
        <taxon>Balneolia</taxon>
        <taxon>Balneolales</taxon>
        <taxon>Balneolaceae</taxon>
        <taxon>Rhodohalobacter</taxon>
    </lineage>
</organism>
<evidence type="ECO:0000256" key="2">
    <source>
        <dbReference type="SAM" id="Phobius"/>
    </source>
</evidence>
<evidence type="ECO:0000256" key="1">
    <source>
        <dbReference type="SAM" id="Coils"/>
    </source>
</evidence>
<keyword evidence="2" id="KW-0472">Membrane</keyword>
<keyword evidence="2" id="KW-1133">Transmembrane helix</keyword>
<keyword evidence="1" id="KW-0175">Coiled coil</keyword>
<evidence type="ECO:0008006" key="5">
    <source>
        <dbReference type="Google" id="ProtNLM"/>
    </source>
</evidence>
<keyword evidence="2" id="KW-0812">Transmembrane</keyword>
<dbReference type="Proteomes" id="UP000233398">
    <property type="component" value="Unassembled WGS sequence"/>
</dbReference>
<gene>
    <name evidence="3" type="ORF">CWD77_13715</name>
</gene>
<comment type="caution">
    <text evidence="3">The sequence shown here is derived from an EMBL/GenBank/DDBJ whole genome shotgun (WGS) entry which is preliminary data.</text>
</comment>
<evidence type="ECO:0000313" key="3">
    <source>
        <dbReference type="EMBL" id="PKD42471.1"/>
    </source>
</evidence>
<evidence type="ECO:0000313" key="4">
    <source>
        <dbReference type="Proteomes" id="UP000233398"/>
    </source>
</evidence>
<dbReference type="AlphaFoldDB" id="A0A2N0VE45"/>
<reference evidence="3 4" key="1">
    <citation type="submission" date="2017-11" db="EMBL/GenBank/DDBJ databases">
        <title>Rhodohalobacter 15182 sp. nov., isolated from a salt lake.</title>
        <authorList>
            <person name="Han S."/>
        </authorList>
    </citation>
    <scope>NUCLEOTIDE SEQUENCE [LARGE SCALE GENOMIC DNA]</scope>
    <source>
        <strain evidence="3 4">15182</strain>
    </source>
</reference>
<sequence>MAKKQINVFGASFLDLLSGALGAVIILYVIVPKMDVPVEEYEEQQRIAEEIAALGLSVEEISELIPRLDEEEPADQLRLIEELEQQIREMEEEAESTREELEQCEQGRAGCEEDLEKIEGDARFLVVVMSWSTANHDVDLHVVDPDGNEFMYNSRTFEGVEGELTVDNTCGPGYEVWNIAAPKEGDYEIYTNLFSRNGCEDGNPENGMAEVTIYHRNGVESYESIELANEQEKVLISTATIPDSGIITFN</sequence>
<proteinExistence type="predicted"/>
<feature type="coiled-coil region" evidence="1">
    <location>
        <begin position="73"/>
        <end position="121"/>
    </location>
</feature>
<accession>A0A2N0VE45</accession>
<protein>
    <recommendedName>
        <fullName evidence="5">DUF2135 domain-containing protein</fullName>
    </recommendedName>
</protein>
<name>A0A2N0VE45_9BACT</name>
<dbReference type="RefSeq" id="WP_101074155.1">
    <property type="nucleotide sequence ID" value="NZ_PISP01000006.1"/>
</dbReference>
<keyword evidence="4" id="KW-1185">Reference proteome</keyword>